<dbReference type="Proteomes" id="UP000654075">
    <property type="component" value="Unassembled WGS sequence"/>
</dbReference>
<feature type="region of interest" description="Disordered" evidence="1">
    <location>
        <begin position="94"/>
        <end position="161"/>
    </location>
</feature>
<dbReference type="PROSITE" id="PS51194">
    <property type="entry name" value="HELICASE_CTER"/>
    <property type="match status" value="1"/>
</dbReference>
<feature type="non-terminal residue" evidence="3">
    <location>
        <position position="1"/>
    </location>
</feature>
<reference evidence="3" key="1">
    <citation type="submission" date="2021-02" db="EMBL/GenBank/DDBJ databases">
        <authorList>
            <person name="Dougan E. K."/>
            <person name="Rhodes N."/>
            <person name="Thang M."/>
            <person name="Chan C."/>
        </authorList>
    </citation>
    <scope>NUCLEOTIDE SEQUENCE</scope>
</reference>
<name>A0A813E9U3_POLGL</name>
<dbReference type="EMBL" id="CAJNNV010009110">
    <property type="protein sequence ID" value="CAE8597016.1"/>
    <property type="molecule type" value="Genomic_DNA"/>
</dbReference>
<dbReference type="AlphaFoldDB" id="A0A813E9U3"/>
<dbReference type="OrthoDB" id="411272at2759"/>
<dbReference type="InterPro" id="IPR001650">
    <property type="entry name" value="Helicase_C-like"/>
</dbReference>
<organism evidence="3 4">
    <name type="scientific">Polarella glacialis</name>
    <name type="common">Dinoflagellate</name>
    <dbReference type="NCBI Taxonomy" id="89957"/>
    <lineage>
        <taxon>Eukaryota</taxon>
        <taxon>Sar</taxon>
        <taxon>Alveolata</taxon>
        <taxon>Dinophyceae</taxon>
        <taxon>Suessiales</taxon>
        <taxon>Suessiaceae</taxon>
        <taxon>Polarella</taxon>
    </lineage>
</organism>
<feature type="compositionally biased region" description="Gly residues" evidence="1">
    <location>
        <begin position="137"/>
        <end position="154"/>
    </location>
</feature>
<evidence type="ECO:0000313" key="3">
    <source>
        <dbReference type="EMBL" id="CAE8597016.1"/>
    </source>
</evidence>
<feature type="domain" description="Helicase C-terminal" evidence="2">
    <location>
        <begin position="1"/>
        <end position="102"/>
    </location>
</feature>
<dbReference type="PANTHER" id="PTHR47958">
    <property type="entry name" value="ATP-DEPENDENT RNA HELICASE DBP3"/>
    <property type="match status" value="1"/>
</dbReference>
<dbReference type="Gene3D" id="3.40.50.300">
    <property type="entry name" value="P-loop containing nucleotide triphosphate hydrolases"/>
    <property type="match status" value="1"/>
</dbReference>
<accession>A0A813E9U3</accession>
<proteinExistence type="predicted"/>
<evidence type="ECO:0000259" key="2">
    <source>
        <dbReference type="PROSITE" id="PS51194"/>
    </source>
</evidence>
<evidence type="ECO:0000313" key="4">
    <source>
        <dbReference type="Proteomes" id="UP000654075"/>
    </source>
</evidence>
<dbReference type="SUPFAM" id="SSF52540">
    <property type="entry name" value="P-loop containing nucleoside triphosphate hydrolases"/>
    <property type="match status" value="1"/>
</dbReference>
<dbReference type="CDD" id="cd18787">
    <property type="entry name" value="SF2_C_DEAD"/>
    <property type="match status" value="1"/>
</dbReference>
<feature type="compositionally biased region" description="Gly residues" evidence="1">
    <location>
        <begin position="107"/>
        <end position="116"/>
    </location>
</feature>
<protein>
    <recommendedName>
        <fullName evidence="2">Helicase C-terminal domain-containing protein</fullName>
    </recommendedName>
</protein>
<feature type="compositionally biased region" description="Low complexity" evidence="1">
    <location>
        <begin position="117"/>
        <end position="128"/>
    </location>
</feature>
<dbReference type="InterPro" id="IPR027417">
    <property type="entry name" value="P-loop_NTPase"/>
</dbReference>
<dbReference type="SMART" id="SM00490">
    <property type="entry name" value="HELICc"/>
    <property type="match status" value="1"/>
</dbReference>
<keyword evidence="4" id="KW-1185">Reference proteome</keyword>
<comment type="caution">
    <text evidence="3">The sequence shown here is derived from an EMBL/GenBank/DDBJ whole genome shotgun (WGS) entry which is preliminary data.</text>
</comment>
<dbReference type="Pfam" id="PF00271">
    <property type="entry name" value="Helicase_C"/>
    <property type="match status" value="1"/>
</dbReference>
<evidence type="ECO:0000256" key="1">
    <source>
        <dbReference type="SAM" id="MobiDB-lite"/>
    </source>
</evidence>
<gene>
    <name evidence="3" type="ORF">PGLA1383_LOCUS15469</name>
</gene>
<sequence length="161" mass="17110">RERDLALGQFKSGSVRVLVATDVAARGLDVKAVKIVVNFDPPNKEEDYVHRVGRTGRAGQKGVAWTLLTNEDGSAARSIFDIFKRMNLPIPEELDKRLASGEMRQGRPGGGGGGGSSNRSRSVGSRRMFGGDDDFDFGGGNDRGGSRSGFGGGSFMNDCPT</sequence>